<sequence>MKIISWNIRGLGSSTKKRFVSKLIKDRYPDILFLQETKIERFEMSVVHRMWGTADVEYAEYGWFVWSSESLFWLGEV</sequence>
<gene>
    <name evidence="7" type="ORF">RHGRI_020247</name>
</gene>
<dbReference type="EMBL" id="JACTNZ010000007">
    <property type="protein sequence ID" value="KAG5539950.1"/>
    <property type="molecule type" value="Genomic_DNA"/>
</dbReference>
<dbReference type="GO" id="GO:0003906">
    <property type="term" value="F:DNA-(apurinic or apyrimidinic site) endonuclease activity"/>
    <property type="evidence" value="ECO:0007669"/>
    <property type="project" value="TreeGrafter"/>
</dbReference>
<evidence type="ECO:0000313" key="7">
    <source>
        <dbReference type="EMBL" id="KAG5539950.1"/>
    </source>
</evidence>
<feature type="binding site" evidence="5">
    <location>
        <position position="7"/>
    </location>
    <ligand>
        <name>Mg(2+)</name>
        <dbReference type="ChEBI" id="CHEBI:18420"/>
        <label>1</label>
    </ligand>
</feature>
<dbReference type="Pfam" id="PF03372">
    <property type="entry name" value="Exo_endo_phos"/>
    <property type="match status" value="1"/>
</dbReference>
<keyword evidence="4 5" id="KW-0460">Magnesium</keyword>
<dbReference type="Proteomes" id="UP000823749">
    <property type="component" value="Chromosome 7"/>
</dbReference>
<evidence type="ECO:0000256" key="1">
    <source>
        <dbReference type="ARBA" id="ARBA00007092"/>
    </source>
</evidence>
<comment type="cofactor">
    <cofactor evidence="5">
        <name>Mg(2+)</name>
        <dbReference type="ChEBI" id="CHEBI:18420"/>
    </cofactor>
    <cofactor evidence="5">
        <name>Mn(2+)</name>
        <dbReference type="ChEBI" id="CHEBI:29035"/>
    </cofactor>
    <text evidence="5">Probably binds two magnesium or manganese ions per subunit.</text>
</comment>
<dbReference type="AlphaFoldDB" id="A0AAV6JIP6"/>
<dbReference type="GO" id="GO:0006284">
    <property type="term" value="P:base-excision repair"/>
    <property type="evidence" value="ECO:0007669"/>
    <property type="project" value="TreeGrafter"/>
</dbReference>
<evidence type="ECO:0000259" key="6">
    <source>
        <dbReference type="Pfam" id="PF03372"/>
    </source>
</evidence>
<evidence type="ECO:0000256" key="3">
    <source>
        <dbReference type="ARBA" id="ARBA00022801"/>
    </source>
</evidence>
<feature type="domain" description="Endonuclease/exonuclease/phosphatase" evidence="6">
    <location>
        <begin position="4"/>
        <end position="51"/>
    </location>
</feature>
<dbReference type="InterPro" id="IPR004808">
    <property type="entry name" value="AP_endonuc_1"/>
</dbReference>
<name>A0AAV6JIP6_9ERIC</name>
<comment type="caution">
    <text evidence="7">The sequence shown here is derived from an EMBL/GenBank/DDBJ whole genome shotgun (WGS) entry which is preliminary data.</text>
</comment>
<keyword evidence="5" id="KW-0464">Manganese</keyword>
<dbReference type="GO" id="GO:0046872">
    <property type="term" value="F:metal ion binding"/>
    <property type="evidence" value="ECO:0007669"/>
    <property type="project" value="UniProtKB-KW"/>
</dbReference>
<dbReference type="Gene3D" id="3.60.10.10">
    <property type="entry name" value="Endonuclease/exonuclease/phosphatase"/>
    <property type="match status" value="1"/>
</dbReference>
<evidence type="ECO:0000313" key="8">
    <source>
        <dbReference type="Proteomes" id="UP000823749"/>
    </source>
</evidence>
<protein>
    <recommendedName>
        <fullName evidence="6">Endonuclease/exonuclease/phosphatase domain-containing protein</fullName>
    </recommendedName>
</protein>
<dbReference type="PANTHER" id="PTHR22748">
    <property type="entry name" value="AP ENDONUCLEASE"/>
    <property type="match status" value="1"/>
</dbReference>
<dbReference type="GO" id="GO:0008311">
    <property type="term" value="F:double-stranded DNA 3'-5' DNA exonuclease activity"/>
    <property type="evidence" value="ECO:0007669"/>
    <property type="project" value="TreeGrafter"/>
</dbReference>
<dbReference type="InterPro" id="IPR005135">
    <property type="entry name" value="Endo/exonuclease/phosphatase"/>
</dbReference>
<dbReference type="PANTHER" id="PTHR22748:SF4">
    <property type="entry name" value="DNA-(APURINIC OR APYRIMIDINIC SITE) ENDONUCLEASE 2"/>
    <property type="match status" value="1"/>
</dbReference>
<dbReference type="PROSITE" id="PS00726">
    <property type="entry name" value="AP_NUCLEASE_F1_1"/>
    <property type="match status" value="1"/>
</dbReference>
<organism evidence="7 8">
    <name type="scientific">Rhododendron griersonianum</name>
    <dbReference type="NCBI Taxonomy" id="479676"/>
    <lineage>
        <taxon>Eukaryota</taxon>
        <taxon>Viridiplantae</taxon>
        <taxon>Streptophyta</taxon>
        <taxon>Embryophyta</taxon>
        <taxon>Tracheophyta</taxon>
        <taxon>Spermatophyta</taxon>
        <taxon>Magnoliopsida</taxon>
        <taxon>eudicotyledons</taxon>
        <taxon>Gunneridae</taxon>
        <taxon>Pentapetalae</taxon>
        <taxon>asterids</taxon>
        <taxon>Ericales</taxon>
        <taxon>Ericaceae</taxon>
        <taxon>Ericoideae</taxon>
        <taxon>Rhodoreae</taxon>
        <taxon>Rhododendron</taxon>
    </lineage>
</organism>
<proteinExistence type="inferred from homology"/>
<dbReference type="GO" id="GO:0008081">
    <property type="term" value="F:phosphoric diester hydrolase activity"/>
    <property type="evidence" value="ECO:0007669"/>
    <property type="project" value="TreeGrafter"/>
</dbReference>
<dbReference type="GO" id="GO:0003677">
    <property type="term" value="F:DNA binding"/>
    <property type="evidence" value="ECO:0007669"/>
    <property type="project" value="InterPro"/>
</dbReference>
<keyword evidence="3" id="KW-0378">Hydrolase</keyword>
<keyword evidence="2 5" id="KW-0479">Metal-binding</keyword>
<dbReference type="GO" id="GO:0005634">
    <property type="term" value="C:nucleus"/>
    <property type="evidence" value="ECO:0007669"/>
    <property type="project" value="TreeGrafter"/>
</dbReference>
<accession>A0AAV6JIP6</accession>
<evidence type="ECO:0000256" key="4">
    <source>
        <dbReference type="ARBA" id="ARBA00022842"/>
    </source>
</evidence>
<dbReference type="InterPro" id="IPR020847">
    <property type="entry name" value="AP_endonuclease_F1_BS"/>
</dbReference>
<evidence type="ECO:0000256" key="2">
    <source>
        <dbReference type="ARBA" id="ARBA00022723"/>
    </source>
</evidence>
<keyword evidence="8" id="KW-1185">Reference proteome</keyword>
<comment type="similarity">
    <text evidence="1">Belongs to the DNA repair enzymes AP/ExoA family.</text>
</comment>
<dbReference type="SUPFAM" id="SSF56219">
    <property type="entry name" value="DNase I-like"/>
    <property type="match status" value="1"/>
</dbReference>
<dbReference type="InterPro" id="IPR036691">
    <property type="entry name" value="Endo/exonu/phosph_ase_sf"/>
</dbReference>
<reference evidence="7" key="1">
    <citation type="submission" date="2020-08" db="EMBL/GenBank/DDBJ databases">
        <title>Plant Genome Project.</title>
        <authorList>
            <person name="Zhang R.-G."/>
        </authorList>
    </citation>
    <scope>NUCLEOTIDE SEQUENCE</scope>
    <source>
        <strain evidence="7">WSP0</strain>
        <tissue evidence="7">Leaf</tissue>
    </source>
</reference>
<evidence type="ECO:0000256" key="5">
    <source>
        <dbReference type="PIRSR" id="PIRSR604808-2"/>
    </source>
</evidence>
<feature type="binding site" evidence="5">
    <location>
        <position position="36"/>
    </location>
    <ligand>
        <name>Mg(2+)</name>
        <dbReference type="ChEBI" id="CHEBI:18420"/>
        <label>1</label>
    </ligand>
</feature>